<gene>
    <name evidence="3" type="ORF">ACFSTF_07265</name>
</gene>
<evidence type="ECO:0000313" key="4">
    <source>
        <dbReference type="Proteomes" id="UP001597458"/>
    </source>
</evidence>
<keyword evidence="1" id="KW-1133">Transmembrane helix</keyword>
<dbReference type="EMBL" id="JBHUMR010000008">
    <property type="protein sequence ID" value="MFD2617109.1"/>
    <property type="molecule type" value="Genomic_DNA"/>
</dbReference>
<name>A0ABW5PQG8_9BACI</name>
<accession>A0ABW5PQG8</accession>
<dbReference type="Proteomes" id="UP001597458">
    <property type="component" value="Unassembled WGS sequence"/>
</dbReference>
<protein>
    <submittedName>
        <fullName evidence="3">DUF3899 domain-containing protein</fullName>
    </submittedName>
</protein>
<reference evidence="4" key="1">
    <citation type="journal article" date="2019" name="Int. J. Syst. Evol. Microbiol.">
        <title>The Global Catalogue of Microorganisms (GCM) 10K type strain sequencing project: providing services to taxonomists for standard genome sequencing and annotation.</title>
        <authorList>
            <consortium name="The Broad Institute Genomics Platform"/>
            <consortium name="The Broad Institute Genome Sequencing Center for Infectious Disease"/>
            <person name="Wu L."/>
            <person name="Ma J."/>
        </authorList>
    </citation>
    <scope>NUCLEOTIDE SEQUENCE [LARGE SCALE GENOMIC DNA]</scope>
    <source>
        <strain evidence="4">TISTR 2241</strain>
    </source>
</reference>
<keyword evidence="1" id="KW-0812">Transmembrane</keyword>
<evidence type="ECO:0000259" key="2">
    <source>
        <dbReference type="Pfam" id="PF13038"/>
    </source>
</evidence>
<dbReference type="Pfam" id="PF13038">
    <property type="entry name" value="DUF3899"/>
    <property type="match status" value="1"/>
</dbReference>
<dbReference type="RefSeq" id="WP_386081436.1">
    <property type="nucleotide sequence ID" value="NZ_JBHUMR010000008.1"/>
</dbReference>
<evidence type="ECO:0000256" key="1">
    <source>
        <dbReference type="SAM" id="Phobius"/>
    </source>
</evidence>
<proteinExistence type="predicted"/>
<comment type="caution">
    <text evidence="3">The sequence shown here is derived from an EMBL/GenBank/DDBJ whole genome shotgun (WGS) entry which is preliminary data.</text>
</comment>
<feature type="transmembrane region" description="Helical" evidence="1">
    <location>
        <begin position="102"/>
        <end position="124"/>
    </location>
</feature>
<dbReference type="InterPro" id="IPR025007">
    <property type="entry name" value="DUF3899"/>
</dbReference>
<keyword evidence="1" id="KW-0472">Membrane</keyword>
<organism evidence="3 4">
    <name type="scientific">Terrilactibacillus laevilacticus</name>
    <dbReference type="NCBI Taxonomy" id="1380157"/>
    <lineage>
        <taxon>Bacteria</taxon>
        <taxon>Bacillati</taxon>
        <taxon>Bacillota</taxon>
        <taxon>Bacilli</taxon>
        <taxon>Bacillales</taxon>
        <taxon>Bacillaceae</taxon>
        <taxon>Terrilactibacillus</taxon>
    </lineage>
</organism>
<keyword evidence="4" id="KW-1185">Reference proteome</keyword>
<sequence>MKILITFGVIFLIESIACLVGLKYVYHHYTFLYLLNALSMTGLTFLALGLIIFIVQSGFFDAIVYSFKRFFRANRKKQLIDYEDDGPDNFTPRLQKKGSKGITLPLILISLLLFLISLILSVVFF</sequence>
<feature type="domain" description="DUF3899" evidence="2">
    <location>
        <begin position="36"/>
        <end position="121"/>
    </location>
</feature>
<evidence type="ECO:0000313" key="3">
    <source>
        <dbReference type="EMBL" id="MFD2617109.1"/>
    </source>
</evidence>